<dbReference type="InterPro" id="IPR001650">
    <property type="entry name" value="Helicase_C-like"/>
</dbReference>
<dbReference type="InterPro" id="IPR014001">
    <property type="entry name" value="Helicase_ATP-bd"/>
</dbReference>
<organism evidence="7 8">
    <name type="scientific">Vigna radiata var. radiata</name>
    <name type="common">Mung bean</name>
    <name type="synonym">Phaseolus aureus</name>
    <dbReference type="NCBI Taxonomy" id="3916"/>
    <lineage>
        <taxon>Eukaryota</taxon>
        <taxon>Viridiplantae</taxon>
        <taxon>Streptophyta</taxon>
        <taxon>Embryophyta</taxon>
        <taxon>Tracheophyta</taxon>
        <taxon>Spermatophyta</taxon>
        <taxon>Magnoliopsida</taxon>
        <taxon>eudicotyledons</taxon>
        <taxon>Gunneridae</taxon>
        <taxon>Pentapetalae</taxon>
        <taxon>rosids</taxon>
        <taxon>fabids</taxon>
        <taxon>Fabales</taxon>
        <taxon>Fabaceae</taxon>
        <taxon>Papilionoideae</taxon>
        <taxon>50 kb inversion clade</taxon>
        <taxon>NPAAA clade</taxon>
        <taxon>indigoferoid/millettioid clade</taxon>
        <taxon>Phaseoleae</taxon>
        <taxon>Vigna</taxon>
    </lineage>
</organism>
<evidence type="ECO:0000259" key="6">
    <source>
        <dbReference type="PROSITE" id="PS51194"/>
    </source>
</evidence>
<feature type="compositionally biased region" description="Polar residues" evidence="4">
    <location>
        <begin position="788"/>
        <end position="797"/>
    </location>
</feature>
<dbReference type="Pfam" id="PF00176">
    <property type="entry name" value="SNF2-rel_dom"/>
    <property type="match status" value="1"/>
</dbReference>
<dbReference type="PROSITE" id="PS51194">
    <property type="entry name" value="HELICASE_CTER"/>
    <property type="match status" value="1"/>
</dbReference>
<dbReference type="RefSeq" id="XP_014492999.1">
    <property type="nucleotide sequence ID" value="XM_014637513.2"/>
</dbReference>
<evidence type="ECO:0000256" key="4">
    <source>
        <dbReference type="SAM" id="MobiDB-lite"/>
    </source>
</evidence>
<dbReference type="PANTHER" id="PTHR45629:SF7">
    <property type="entry name" value="DNA EXCISION REPAIR PROTEIN ERCC-6-RELATED"/>
    <property type="match status" value="1"/>
</dbReference>
<keyword evidence="7" id="KW-1185">Reference proteome</keyword>
<evidence type="ECO:0000256" key="2">
    <source>
        <dbReference type="ARBA" id="ARBA00022801"/>
    </source>
</evidence>
<feature type="region of interest" description="Disordered" evidence="4">
    <location>
        <begin position="1"/>
        <end position="30"/>
    </location>
</feature>
<dbReference type="PROSITE" id="PS51192">
    <property type="entry name" value="HELICASE_ATP_BIND_1"/>
    <property type="match status" value="1"/>
</dbReference>
<dbReference type="InterPro" id="IPR038718">
    <property type="entry name" value="SNF2-like_sf"/>
</dbReference>
<dbReference type="AlphaFoldDB" id="A0A1S3TGV5"/>
<comment type="subcellular location">
    <subcellularLocation>
        <location evidence="1">Nucleus</location>
    </subcellularLocation>
</comment>
<dbReference type="KEGG" id="vra:106755369"/>
<gene>
    <name evidence="8" type="primary">LOC106755369</name>
</gene>
<dbReference type="GO" id="GO:0016787">
    <property type="term" value="F:hydrolase activity"/>
    <property type="evidence" value="ECO:0007669"/>
    <property type="project" value="UniProtKB-KW"/>
</dbReference>
<dbReference type="InterPro" id="IPR027417">
    <property type="entry name" value="P-loop_NTPase"/>
</dbReference>
<feature type="region of interest" description="Disordered" evidence="4">
    <location>
        <begin position="62"/>
        <end position="87"/>
    </location>
</feature>
<feature type="compositionally biased region" description="Low complexity" evidence="4">
    <location>
        <begin position="14"/>
        <end position="28"/>
    </location>
</feature>
<keyword evidence="2" id="KW-0378">Hydrolase</keyword>
<dbReference type="OrthoDB" id="413460at2759"/>
<dbReference type="CDD" id="cd18793">
    <property type="entry name" value="SF2_C_SNF"/>
    <property type="match status" value="1"/>
</dbReference>
<feature type="domain" description="Helicase C-terminal" evidence="6">
    <location>
        <begin position="523"/>
        <end position="676"/>
    </location>
</feature>
<evidence type="ECO:0000313" key="7">
    <source>
        <dbReference type="Proteomes" id="UP000087766"/>
    </source>
</evidence>
<name>A0A1S3TGV5_VIGRR</name>
<protein>
    <submittedName>
        <fullName evidence="8">Switch 2</fullName>
    </submittedName>
</protein>
<accession>A0A1S3TGV5</accession>
<keyword evidence="3" id="KW-0539">Nucleus</keyword>
<dbReference type="Pfam" id="PF00271">
    <property type="entry name" value="Helicase_C"/>
    <property type="match status" value="1"/>
</dbReference>
<dbReference type="Proteomes" id="UP000087766">
    <property type="component" value="Unplaced"/>
</dbReference>
<dbReference type="InterPro" id="IPR000330">
    <property type="entry name" value="SNF2_N"/>
</dbReference>
<sequence>MSLQALKETLQPCSTQKSSSSSAITQTQRNPILRDYDSLFPIHRKPPKSSLSDQIRRLNDSLSPLHSKTLQQEEKKEELLEEEEPEIERPKFASVKLPQFQFDHTGPFEPLLLSSHGEFPVVQVPASINCRLLEHQREGVRFLYGLYKNNHGGILGDDMGLGKTIQAIAFLAAVFGKEHSTLNENQLEKRDPALIICPTSVIHNWESEFSKWSNFSVSIYHGANRDLIFDKLEANGAEILITSFDTYRIHGSLLSDVKWNVVIVDEAHRLKNEKSKLYKACLQIKTLRRYGLTGTIMQNKIMELFNLFNWVSPGSLGTREHFRDFYDEPLKHGQRSTAPDRFVQIANKRKQRLVEVLHKYMLRRTKEETIGHLMMGKEDNIVFCAMSDVQKRVYRRMLQLPDIQCLINKNLPCSCGSPLTQVECCKRIVPDGVIWPYLHRDNPDGCDSCPFCLVLPCLVKLQQISNHLELIKPNPKDDPEKQSKDAEFAAAVFGPDIDLVGGKTQNESFMGLSDVKHCGKMRALEKLLFSWFSQGDKVLLFSYSVRMLDILEKFLIRKGYCFSRLDGSTPTNLRQSLVDDFNSSPSKQVFLISTRAGGLGLNLVSANRVVIFDPNWNPAQDLQAQDRSFRFGQKRHVVVFRLLAAGSLEELVYSRQVYKQQLSNIAVSGKMEKRYFEGVQDCKEFQGELFGISNLFRDLSDKLFTSEIIELHKEHGHESEQLEEVNLSEQRGSSVSESEIRLCHKSAGAATSKPDLEGLGIVYTHRNEDIVNFGPGIQGKINAIPSNDSLVKPSTSLDHQRKKPEKRKVPLIDDRKRTQYKLLAQSMGMEELAFSKWLLSATPLEREKVLLDYKKKKKMPNG</sequence>
<feature type="region of interest" description="Disordered" evidence="4">
    <location>
        <begin position="35"/>
        <end position="54"/>
    </location>
</feature>
<dbReference type="SUPFAM" id="SSF52540">
    <property type="entry name" value="P-loop containing nucleoside triphosphate hydrolases"/>
    <property type="match status" value="2"/>
</dbReference>
<dbReference type="GO" id="GO:0005524">
    <property type="term" value="F:ATP binding"/>
    <property type="evidence" value="ECO:0007669"/>
    <property type="project" value="InterPro"/>
</dbReference>
<dbReference type="SMART" id="SM00490">
    <property type="entry name" value="HELICc"/>
    <property type="match status" value="1"/>
</dbReference>
<evidence type="ECO:0000259" key="5">
    <source>
        <dbReference type="PROSITE" id="PS51192"/>
    </source>
</evidence>
<feature type="region of interest" description="Disordered" evidence="4">
    <location>
        <begin position="788"/>
        <end position="807"/>
    </location>
</feature>
<proteinExistence type="predicted"/>
<dbReference type="GeneID" id="106755369"/>
<feature type="domain" description="Helicase ATP-binding" evidence="5">
    <location>
        <begin position="144"/>
        <end position="314"/>
    </location>
</feature>
<dbReference type="InterPro" id="IPR050496">
    <property type="entry name" value="SNF2_RAD54_helicase_repair"/>
</dbReference>
<dbReference type="Gene3D" id="3.40.50.10810">
    <property type="entry name" value="Tandem AAA-ATPase domain"/>
    <property type="match status" value="1"/>
</dbReference>
<evidence type="ECO:0000313" key="8">
    <source>
        <dbReference type="RefSeq" id="XP_014492999.1"/>
    </source>
</evidence>
<dbReference type="GO" id="GO:0005634">
    <property type="term" value="C:nucleus"/>
    <property type="evidence" value="ECO:0007669"/>
    <property type="project" value="UniProtKB-SubCell"/>
</dbReference>
<dbReference type="InterPro" id="IPR049730">
    <property type="entry name" value="SNF2/RAD54-like_C"/>
</dbReference>
<reference evidence="8" key="1">
    <citation type="submission" date="2025-08" db="UniProtKB">
        <authorList>
            <consortium name="RefSeq"/>
        </authorList>
    </citation>
    <scope>IDENTIFICATION</scope>
    <source>
        <tissue evidence="8">Leaf</tissue>
    </source>
</reference>
<dbReference type="STRING" id="3916.A0A1S3TGV5"/>
<dbReference type="SMART" id="SM00487">
    <property type="entry name" value="DEXDc"/>
    <property type="match status" value="1"/>
</dbReference>
<dbReference type="PANTHER" id="PTHR45629">
    <property type="entry name" value="SNF2/RAD54 FAMILY MEMBER"/>
    <property type="match status" value="1"/>
</dbReference>
<evidence type="ECO:0000256" key="3">
    <source>
        <dbReference type="ARBA" id="ARBA00023242"/>
    </source>
</evidence>
<dbReference type="FunFam" id="3.40.50.10810:FF:000019">
    <property type="entry name" value="DNA excision repair protein ERCC-6-like 2 isoform X1"/>
    <property type="match status" value="1"/>
</dbReference>
<dbReference type="Gene3D" id="3.40.50.300">
    <property type="entry name" value="P-loop containing nucleotide triphosphate hydrolases"/>
    <property type="match status" value="1"/>
</dbReference>
<evidence type="ECO:0000256" key="1">
    <source>
        <dbReference type="ARBA" id="ARBA00004123"/>
    </source>
</evidence>